<dbReference type="InterPro" id="IPR013098">
    <property type="entry name" value="Ig_I-set"/>
</dbReference>
<proteinExistence type="predicted"/>
<keyword evidence="10" id="KW-0325">Glycoprotein</keyword>
<dbReference type="InterPro" id="IPR003598">
    <property type="entry name" value="Ig_sub2"/>
</dbReference>
<dbReference type="Pfam" id="PF07679">
    <property type="entry name" value="I-set"/>
    <property type="match status" value="1"/>
</dbReference>
<dbReference type="PANTHER" id="PTHR24369:SF178">
    <property type="entry name" value="LEUCINE-RICH REPEAT AND IMMUNOGLOBULIN-LIKE DOMAIN-CONTAINING NOGO RECEPTOR-INTERACTING PROTEIN 1"/>
    <property type="match status" value="1"/>
</dbReference>
<keyword evidence="8 12" id="KW-0472">Membrane</keyword>
<evidence type="ECO:0000256" key="3">
    <source>
        <dbReference type="ARBA" id="ARBA00022614"/>
    </source>
</evidence>
<keyword evidence="7 12" id="KW-1133">Transmembrane helix</keyword>
<protein>
    <submittedName>
        <fullName evidence="15">Leucine rich repeat and Ig domain containing 2</fullName>
    </submittedName>
</protein>
<dbReference type="STRING" id="7757.ENSPMAP00000000217"/>
<name>S4R4T8_PETMA</name>
<dbReference type="GeneTree" id="ENSGT00940000156665"/>
<evidence type="ECO:0000256" key="10">
    <source>
        <dbReference type="ARBA" id="ARBA00023180"/>
    </source>
</evidence>
<dbReference type="InterPro" id="IPR003599">
    <property type="entry name" value="Ig_sub"/>
</dbReference>
<reference evidence="15" key="2">
    <citation type="submission" date="2025-09" db="UniProtKB">
        <authorList>
            <consortium name="Ensembl"/>
        </authorList>
    </citation>
    <scope>IDENTIFICATION</scope>
</reference>
<evidence type="ECO:0000259" key="14">
    <source>
        <dbReference type="PROSITE" id="PS50835"/>
    </source>
</evidence>
<dbReference type="SUPFAM" id="SSF52058">
    <property type="entry name" value="L domain-like"/>
    <property type="match status" value="1"/>
</dbReference>
<dbReference type="SMART" id="SM00408">
    <property type="entry name" value="IGc2"/>
    <property type="match status" value="1"/>
</dbReference>
<dbReference type="SMART" id="SM00369">
    <property type="entry name" value="LRR_TYP"/>
    <property type="match status" value="11"/>
</dbReference>
<dbReference type="InterPro" id="IPR003591">
    <property type="entry name" value="Leu-rich_rpt_typical-subtyp"/>
</dbReference>
<keyword evidence="6" id="KW-0677">Repeat</keyword>
<evidence type="ECO:0000256" key="5">
    <source>
        <dbReference type="ARBA" id="ARBA00022729"/>
    </source>
</evidence>
<evidence type="ECO:0000256" key="8">
    <source>
        <dbReference type="ARBA" id="ARBA00023136"/>
    </source>
</evidence>
<dbReference type="InterPro" id="IPR036179">
    <property type="entry name" value="Ig-like_dom_sf"/>
</dbReference>
<dbReference type="PROSITE" id="PS50835">
    <property type="entry name" value="IG_LIKE"/>
    <property type="match status" value="1"/>
</dbReference>
<dbReference type="AlphaFoldDB" id="S4R4T8"/>
<evidence type="ECO:0000256" key="13">
    <source>
        <dbReference type="SAM" id="SignalP"/>
    </source>
</evidence>
<evidence type="ECO:0000256" key="9">
    <source>
        <dbReference type="ARBA" id="ARBA00023157"/>
    </source>
</evidence>
<keyword evidence="9" id="KW-1015">Disulfide bond</keyword>
<organism evidence="15">
    <name type="scientific">Petromyzon marinus</name>
    <name type="common">Sea lamprey</name>
    <dbReference type="NCBI Taxonomy" id="7757"/>
    <lineage>
        <taxon>Eukaryota</taxon>
        <taxon>Metazoa</taxon>
        <taxon>Chordata</taxon>
        <taxon>Craniata</taxon>
        <taxon>Vertebrata</taxon>
        <taxon>Cyclostomata</taxon>
        <taxon>Hyperoartia</taxon>
        <taxon>Petromyzontiformes</taxon>
        <taxon>Petromyzontidae</taxon>
        <taxon>Petromyzon</taxon>
    </lineage>
</organism>
<dbReference type="InterPro" id="IPR032675">
    <property type="entry name" value="LRR_dom_sf"/>
</dbReference>
<evidence type="ECO:0000256" key="2">
    <source>
        <dbReference type="ARBA" id="ARBA00022475"/>
    </source>
</evidence>
<dbReference type="InterPro" id="IPR001611">
    <property type="entry name" value="Leu-rich_rpt"/>
</dbReference>
<keyword evidence="5 13" id="KW-0732">Signal</keyword>
<accession>S4R4T8</accession>
<dbReference type="Gene3D" id="2.60.40.10">
    <property type="entry name" value="Immunoglobulins"/>
    <property type="match status" value="1"/>
</dbReference>
<feature type="chain" id="PRO_5004532226" evidence="13">
    <location>
        <begin position="30"/>
        <end position="628"/>
    </location>
</feature>
<dbReference type="GO" id="GO:0005886">
    <property type="term" value="C:plasma membrane"/>
    <property type="evidence" value="ECO:0007669"/>
    <property type="project" value="UniProtKB-SubCell"/>
</dbReference>
<reference evidence="15" key="1">
    <citation type="submission" date="2025-08" db="UniProtKB">
        <authorList>
            <consortium name="Ensembl"/>
        </authorList>
    </citation>
    <scope>IDENTIFICATION</scope>
</reference>
<keyword evidence="3" id="KW-0433">Leucine-rich repeat</keyword>
<dbReference type="Ensembl" id="ENSPMAT00000000217.1">
    <property type="protein sequence ID" value="ENSPMAP00000000217.1"/>
    <property type="gene ID" value="ENSPMAG00000000194.1"/>
</dbReference>
<keyword evidence="4 12" id="KW-0812">Transmembrane</keyword>
<feature type="domain" description="Ig-like" evidence="14">
    <location>
        <begin position="429"/>
        <end position="519"/>
    </location>
</feature>
<dbReference type="Gene3D" id="3.80.10.10">
    <property type="entry name" value="Ribonuclease Inhibitor"/>
    <property type="match status" value="1"/>
</dbReference>
<evidence type="ECO:0000256" key="11">
    <source>
        <dbReference type="ARBA" id="ARBA00023319"/>
    </source>
</evidence>
<evidence type="ECO:0000256" key="1">
    <source>
        <dbReference type="ARBA" id="ARBA00004251"/>
    </source>
</evidence>
<evidence type="ECO:0000256" key="6">
    <source>
        <dbReference type="ARBA" id="ARBA00022737"/>
    </source>
</evidence>
<dbReference type="InterPro" id="IPR007110">
    <property type="entry name" value="Ig-like_dom"/>
</dbReference>
<evidence type="ECO:0000313" key="15">
    <source>
        <dbReference type="Ensembl" id="ENSPMAP00000000217.1"/>
    </source>
</evidence>
<evidence type="ECO:0000256" key="4">
    <source>
        <dbReference type="ARBA" id="ARBA00022692"/>
    </source>
</evidence>
<dbReference type="OMA" id="KFTMKMI"/>
<dbReference type="HOGENOM" id="CLU_000288_18_24_1"/>
<dbReference type="SMART" id="SM00409">
    <property type="entry name" value="IG"/>
    <property type="match status" value="1"/>
</dbReference>
<keyword evidence="11" id="KW-0393">Immunoglobulin domain</keyword>
<sequence length="628" mass="67928">RSACSRRRRGRAMAMRAAMLPVCSQVLLALITVVLPVLESSAMGCPARCDCSAPLRSVVCHRRKLVSIPEGIPTETRLLDLSKNRLRALSAGDFASHGQLEELQLNENVIAGVEPGAFGGLPHLRALGMRGNRIKLIPPGVFAGLGNLTRLDVSENKIVVLLDFAFRDLRRLLELRVGDNELVYVTRHAFAGLAALRELALERCNLTAVPTEALAQLHGLSSLRLRHLGIAAVKPHAFQRLPRLRSLEIDHWPLLETLGAGSFSSLNLTSLSVTNTNITRVPRLALQTLVHLRTLDLSFNAIASVEAGAFATLTRLRELRMERTGLLVVEPRALQGVEQLGLLNLSGNGLRTLEEGALDSPGLLEVLRLDGNPLACDCRLLWVVALNRRGGLSFDGREPSCDAPESVSGAEFADLPEPLPKGYLACRRPRISPRRTQQLTAVEGQAVHLMCRADGDPAPDVAWLAPWKQRVTPRRSTGRLAVLHDGTLLIRRAQVSDGGPYVCVASNAGDNDSARTLLSVRGLSPQPLYINETAAAANGNNNNNGSAGEEEDVWGLGMSHGDIKTVLVAIAIGCLTFLGVVLLCLLVVFTWSRGKGKHRQSVHITYVPKRQAGSATPQAGAQPHQRIF</sequence>
<feature type="transmembrane region" description="Helical" evidence="12">
    <location>
        <begin position="566"/>
        <end position="591"/>
    </location>
</feature>
<dbReference type="InterPro" id="IPR000372">
    <property type="entry name" value="LRRNT"/>
</dbReference>
<dbReference type="SMART" id="SM00013">
    <property type="entry name" value="LRRNT"/>
    <property type="match status" value="1"/>
</dbReference>
<dbReference type="InterPro" id="IPR013783">
    <property type="entry name" value="Ig-like_fold"/>
</dbReference>
<dbReference type="PROSITE" id="PS51450">
    <property type="entry name" value="LRR"/>
    <property type="match status" value="1"/>
</dbReference>
<evidence type="ECO:0000256" key="12">
    <source>
        <dbReference type="SAM" id="Phobius"/>
    </source>
</evidence>
<evidence type="ECO:0000256" key="7">
    <source>
        <dbReference type="ARBA" id="ARBA00022989"/>
    </source>
</evidence>
<dbReference type="FunFam" id="3.80.10.10:FF:000014">
    <property type="entry name" value="Leucine-rich repeat and immunoglobulin-like domain-containing nogo receptor-interacting protein 1"/>
    <property type="match status" value="1"/>
</dbReference>
<dbReference type="SUPFAM" id="SSF48726">
    <property type="entry name" value="Immunoglobulin"/>
    <property type="match status" value="1"/>
</dbReference>
<dbReference type="Pfam" id="PF13855">
    <property type="entry name" value="LRR_8"/>
    <property type="match status" value="3"/>
</dbReference>
<dbReference type="FunFam" id="2.60.40.10:FF:000076">
    <property type="entry name" value="Leucine-rich repeat and Ig domain-containing 4"/>
    <property type="match status" value="1"/>
</dbReference>
<feature type="signal peptide" evidence="13">
    <location>
        <begin position="1"/>
        <end position="29"/>
    </location>
</feature>
<keyword evidence="2" id="KW-1003">Cell membrane</keyword>
<comment type="subcellular location">
    <subcellularLocation>
        <location evidence="1">Cell membrane</location>
        <topology evidence="1">Single-pass type I membrane protein</topology>
    </subcellularLocation>
</comment>
<dbReference type="InterPro" id="IPR050541">
    <property type="entry name" value="LRR_TM_domain-containing"/>
</dbReference>
<dbReference type="PANTHER" id="PTHR24369">
    <property type="entry name" value="ANTIGEN BSP, PUTATIVE-RELATED"/>
    <property type="match status" value="1"/>
</dbReference>